<comment type="caution">
    <text evidence="1">The sequence shown here is derived from an EMBL/GenBank/DDBJ whole genome shotgun (WGS) entry which is preliminary data.</text>
</comment>
<gene>
    <name evidence="1" type="ORF">H9926_03635</name>
</gene>
<dbReference type="Proteomes" id="UP000823922">
    <property type="component" value="Unassembled WGS sequence"/>
</dbReference>
<evidence type="ECO:0000313" key="2">
    <source>
        <dbReference type="Proteomes" id="UP000823922"/>
    </source>
</evidence>
<accession>A0A9D2QK77</accession>
<reference evidence="1" key="1">
    <citation type="journal article" date="2021" name="PeerJ">
        <title>Extensive microbial diversity within the chicken gut microbiome revealed by metagenomics and culture.</title>
        <authorList>
            <person name="Gilroy R."/>
            <person name="Ravi A."/>
            <person name="Getino M."/>
            <person name="Pursley I."/>
            <person name="Horton D.L."/>
            <person name="Alikhan N.F."/>
            <person name="Baker D."/>
            <person name="Gharbi K."/>
            <person name="Hall N."/>
            <person name="Watson M."/>
            <person name="Adriaenssens E.M."/>
            <person name="Foster-Nyarko E."/>
            <person name="Jarju S."/>
            <person name="Secka A."/>
            <person name="Antonio M."/>
            <person name="Oren A."/>
            <person name="Chaudhuri R.R."/>
            <person name="La Ragione R."/>
            <person name="Hildebrand F."/>
            <person name="Pallen M.J."/>
        </authorList>
    </citation>
    <scope>NUCLEOTIDE SEQUENCE</scope>
    <source>
        <strain evidence="1">ChiBcec1-1630</strain>
    </source>
</reference>
<name>A0A9D2QK77_9FIRM</name>
<organism evidence="1 2">
    <name type="scientific">Candidatus Eisenbergiella intestinigallinarum</name>
    <dbReference type="NCBI Taxonomy" id="2838549"/>
    <lineage>
        <taxon>Bacteria</taxon>
        <taxon>Bacillati</taxon>
        <taxon>Bacillota</taxon>
        <taxon>Clostridia</taxon>
        <taxon>Lachnospirales</taxon>
        <taxon>Lachnospiraceae</taxon>
        <taxon>Eisenbergiella</taxon>
    </lineage>
</organism>
<dbReference type="AlphaFoldDB" id="A0A9D2QK77"/>
<reference evidence="1" key="2">
    <citation type="submission" date="2021-04" db="EMBL/GenBank/DDBJ databases">
        <authorList>
            <person name="Gilroy R."/>
        </authorList>
    </citation>
    <scope>NUCLEOTIDE SEQUENCE</scope>
    <source>
        <strain evidence="1">ChiBcec1-1630</strain>
    </source>
</reference>
<dbReference type="EMBL" id="DWVS01000087">
    <property type="protein sequence ID" value="HJC87092.1"/>
    <property type="molecule type" value="Genomic_DNA"/>
</dbReference>
<evidence type="ECO:0000313" key="1">
    <source>
        <dbReference type="EMBL" id="HJC87092.1"/>
    </source>
</evidence>
<proteinExistence type="predicted"/>
<protein>
    <submittedName>
        <fullName evidence="1">Uncharacterized protein</fullName>
    </submittedName>
</protein>
<sequence length="489" mass="56314">MPLKQRSEYKLNDYRRLLKKTPGLLEISERACTKALSAADPDLPQAQICVSMFVLGPTLLAFVSWVLKQAQETGKRRLYFLARDGWLMYRMAQTLCEVQSLSAKTFSGKTGSEKQYSLECRYLYASRYAWRLPEQHLIGTGSLERICRGGMHVTFSDLMRRAGLTEREAKKIARLVQPGRGVDETLSWREIRRLRAPLAECSEFCELADRRSRSRYEAAVGYLTQEGLLEDIPYALVDSGWIGTMQESLGHLLQSAGYSRPLEGYYFGLYSLPETADRKGYHGWYFEPASGTGRKTLFSNCLFECIFTAPHGMTEGYERKGKRWEPILTPAYPEKEKWVRQQMTLLTLYLETVADFCSEDAESHPGSLSLEAEQVRIPALLKSFMSAPSREESACYGNALFSDDVTEEKMRPLAECLTQRQFMDHHLVPRLRLMLFPGGRKLHDSGWMEGSIRLYGGRLYAWHRMGMLLYRYALYTRMRHDFRKRRKAA</sequence>